<dbReference type="InterPro" id="IPR026341">
    <property type="entry name" value="T9SS_type_B"/>
</dbReference>
<evidence type="ECO:0000313" key="3">
    <source>
        <dbReference type="EMBL" id="WNM21477.1"/>
    </source>
</evidence>
<feature type="signal peptide" evidence="1">
    <location>
        <begin position="1"/>
        <end position="22"/>
    </location>
</feature>
<dbReference type="KEGG" id="fcj:RN605_12435"/>
<evidence type="ECO:0000256" key="1">
    <source>
        <dbReference type="SAM" id="SignalP"/>
    </source>
</evidence>
<protein>
    <submittedName>
        <fullName evidence="3">Gliding motility-associated C-terminal domain-containing protein</fullName>
    </submittedName>
</protein>
<dbReference type="NCBIfam" id="TIGR04131">
    <property type="entry name" value="Bac_Flav_CTERM"/>
    <property type="match status" value="1"/>
</dbReference>
<reference evidence="3 4" key="1">
    <citation type="submission" date="2023-09" db="EMBL/GenBank/DDBJ databases">
        <title>Flavobacterium sp. a novel bacteria isolate from Pepper rhizosphere.</title>
        <authorList>
            <person name="Peng Y."/>
            <person name="Lee J."/>
        </authorList>
    </citation>
    <scope>NUCLEOTIDE SEQUENCE [LARGE SCALE GENOMIC DNA]</scope>
    <source>
        <strain evidence="2">PMR2A8</strain>
        <strain evidence="3 4">PMTSA4</strain>
    </source>
</reference>
<proteinExistence type="predicted"/>
<keyword evidence="1" id="KW-0732">Signal</keyword>
<name>A0AA96J468_9FLAO</name>
<feature type="chain" id="PRO_5044705388" evidence="1">
    <location>
        <begin position="23"/>
        <end position="1148"/>
    </location>
</feature>
<evidence type="ECO:0000313" key="2">
    <source>
        <dbReference type="EMBL" id="WNM20088.1"/>
    </source>
</evidence>
<organism evidence="3 4">
    <name type="scientific">Flavobacterium capsici</name>
    <dbReference type="NCBI Taxonomy" id="3075618"/>
    <lineage>
        <taxon>Bacteria</taxon>
        <taxon>Pseudomonadati</taxon>
        <taxon>Bacteroidota</taxon>
        <taxon>Flavobacteriia</taxon>
        <taxon>Flavobacteriales</taxon>
        <taxon>Flavobacteriaceae</taxon>
        <taxon>Flavobacterium</taxon>
    </lineage>
</organism>
<evidence type="ECO:0000313" key="4">
    <source>
        <dbReference type="Proteomes" id="UP001304515"/>
    </source>
</evidence>
<dbReference type="AlphaFoldDB" id="A0AA96J468"/>
<keyword evidence="4" id="KW-1185">Reference proteome</keyword>
<dbReference type="Gene3D" id="2.60.40.10">
    <property type="entry name" value="Immunoglobulins"/>
    <property type="match status" value="2"/>
</dbReference>
<dbReference type="EMBL" id="CP134878">
    <property type="protein sequence ID" value="WNM20088.1"/>
    <property type="molecule type" value="Genomic_DNA"/>
</dbReference>
<sequence>MKNFIKALFVFIICYTSSYSQIDNFTLTVTKVNETCTANGKLFFSVANTLPGSTILYTIYKLPDLATPITVTSTSPLTGLTQGTYRVVATQSFGTQTASKQQDIIILNQIINLTYQLTSTNEMCGLDGTITVTTTTGTAVWYEIISGPVIKPLQTSNIFTGLSAGVYVVRVIDNCDEAVVQTYTLESTSTAINFTLSTPFSATCTTVTIGFNVSTIQSNGVIKYPLQISSQVNAPGGTIISGTGVISSGQVNATSYSISVPLYEQQPYSYSFTIVDGCGNSQTINGVINNITPPTSTFQLNSQDCTHKKIKFIGVTAITLVSAPSGFTSTLPINYTPQIVQNELEIFNLVAGVYVFNVTDVCGVEHVYNIEVTVESPIPPYYLIYNNNCTTGSLLIFAIQGLVMVSAPATYNVALPHDYTSTINSSNFTGFVNLPVGVYEFDTTDLCGQHQPMIVVISPISDSPGSNVLEGCDIGLGSLKVEGQLTSIIMTSAPSTYTGFSIPHNFNSIIVGSFTTLTLGSLPPGTYVFEVINACGITYTISKEVFGYYENSTADLSPNCGSFNINLVENSNTSNNTYWLQKLDTTTGNWVHPFTNVIYPDGTLPVDANSYPLNIGNNINLNLIGHFRVLKCFKAYIDNTTVAINCFRVINEFDFSGLPSIENINSISCSSTFEVLVNAIGVGPLQYSITTKNGAPFLVQNGTSNYFPNLEPAIYNFRVVDACGNVVNRVFEITNPLPFEVTFEGIVCDLENTSLSVPNFSFLQYQWWKDNQTTTILSTTSSLNFTPFNSSVNNGTYYVNIVYPGNPNSCLNQVLSYEINLNPDTPNAGTGQTVSYCGTQGTIDLFTLLQGSYDSDGVWSEMTSSGMLTNNFWDSSSINSGSYQFNYRVEGSCNSSDEATINITINPIPETPVASTDEVVCETSDLSLYATTVANASYNWSGPNGFTSTEQNPLLSNISSTDNGIYTVFITQNGCNSETSEVEVVVNALPDFELNQECLNKEYVLTAIFSDEMNYTFSWIGPNAFSSNQNPITITRGETGIYSLTITNQNSCSTTKTIDVIRTMCEVPNVITPNNDGLNDGLDLTGFDVKNLEIYNRWGRKVFEKGNYINEWQGQNDKGGRLPDGTYFYLITFNSAETTNGWIFLSAN</sequence>
<dbReference type="Pfam" id="PF13585">
    <property type="entry name" value="CHU_C"/>
    <property type="match status" value="1"/>
</dbReference>
<gene>
    <name evidence="3" type="ORF">RN605_12435</name>
    <name evidence="2" type="ORF">RN608_05265</name>
</gene>
<dbReference type="RefSeq" id="WP_313325205.1">
    <property type="nucleotide sequence ID" value="NZ_CP134878.1"/>
</dbReference>
<dbReference type="InterPro" id="IPR013783">
    <property type="entry name" value="Ig-like_fold"/>
</dbReference>
<accession>A0AA96EWU0</accession>
<dbReference type="Proteomes" id="UP001304515">
    <property type="component" value="Chromosome"/>
</dbReference>
<dbReference type="EMBL" id="CP134890">
    <property type="protein sequence ID" value="WNM21477.1"/>
    <property type="molecule type" value="Genomic_DNA"/>
</dbReference>
<accession>A0AA96J468</accession>